<protein>
    <submittedName>
        <fullName evidence="1">Uncharacterized protein</fullName>
    </submittedName>
</protein>
<gene>
    <name evidence="1" type="ORF">PCASD_25894</name>
</gene>
<dbReference type="AlphaFoldDB" id="A0A2N5TH61"/>
<dbReference type="Proteomes" id="UP000235392">
    <property type="component" value="Unassembled WGS sequence"/>
</dbReference>
<sequence length="211" mass="23773">MVPTATDATDEDNLQYMKRQLAANCNGKVPTSVRFLKSQQDRAASNPRRIHLHYCEWDDEPLPVFAGMGLQQATTFQMLNRRCKAFRLHPTHRNKVCKNCCQFGHPTNTCIKDARCAYCGQNHHHSDHGKFCKASGVTYQPLNSLPTHTIFCCLCNKKTDHHTFDPKCPTYLDATPHHRAMQHHQPMTTCNHECTPSTATTGSSPGENPAI</sequence>
<comment type="caution">
    <text evidence="1">The sequence shown here is derived from an EMBL/GenBank/DDBJ whole genome shotgun (WGS) entry which is preliminary data.</text>
</comment>
<evidence type="ECO:0000313" key="2">
    <source>
        <dbReference type="Proteomes" id="UP000235392"/>
    </source>
</evidence>
<name>A0A2N5TH61_9BASI</name>
<evidence type="ECO:0000313" key="1">
    <source>
        <dbReference type="EMBL" id="PLW24847.1"/>
    </source>
</evidence>
<reference evidence="1 2" key="1">
    <citation type="submission" date="2017-11" db="EMBL/GenBank/DDBJ databases">
        <title>De novo assembly and phasing of dikaryotic genomes from two isolates of Puccinia coronata f. sp. avenae, the causal agent of oat crown rust.</title>
        <authorList>
            <person name="Miller M.E."/>
            <person name="Zhang Y."/>
            <person name="Omidvar V."/>
            <person name="Sperschneider J."/>
            <person name="Schwessinger B."/>
            <person name="Raley C."/>
            <person name="Palmer J.M."/>
            <person name="Garnica D."/>
            <person name="Upadhyaya N."/>
            <person name="Rathjen J."/>
            <person name="Taylor J.M."/>
            <person name="Park R.F."/>
            <person name="Dodds P.N."/>
            <person name="Hirsch C.D."/>
            <person name="Kianian S.F."/>
            <person name="Figueroa M."/>
        </authorList>
    </citation>
    <scope>NUCLEOTIDE SEQUENCE [LARGE SCALE GENOMIC DNA]</scope>
    <source>
        <strain evidence="1">12SD80</strain>
    </source>
</reference>
<proteinExistence type="predicted"/>
<accession>A0A2N5TH61</accession>
<organism evidence="1 2">
    <name type="scientific">Puccinia coronata f. sp. avenae</name>
    <dbReference type="NCBI Taxonomy" id="200324"/>
    <lineage>
        <taxon>Eukaryota</taxon>
        <taxon>Fungi</taxon>
        <taxon>Dikarya</taxon>
        <taxon>Basidiomycota</taxon>
        <taxon>Pucciniomycotina</taxon>
        <taxon>Pucciniomycetes</taxon>
        <taxon>Pucciniales</taxon>
        <taxon>Pucciniaceae</taxon>
        <taxon>Puccinia</taxon>
    </lineage>
</organism>
<dbReference type="EMBL" id="PGCI01000596">
    <property type="protein sequence ID" value="PLW24847.1"/>
    <property type="molecule type" value="Genomic_DNA"/>
</dbReference>